<evidence type="ECO:0008006" key="3">
    <source>
        <dbReference type="Google" id="ProtNLM"/>
    </source>
</evidence>
<evidence type="ECO:0000313" key="2">
    <source>
        <dbReference type="Proteomes" id="UP001059610"/>
    </source>
</evidence>
<gene>
    <name evidence="1" type="ORF">SOASR032_08300</name>
</gene>
<dbReference type="EMBL" id="BRLJ01000001">
    <property type="protein sequence ID" value="GKX62261.1"/>
    <property type="molecule type" value="Genomic_DNA"/>
</dbReference>
<evidence type="ECO:0000313" key="1">
    <source>
        <dbReference type="EMBL" id="GKX62261.1"/>
    </source>
</evidence>
<proteinExistence type="predicted"/>
<keyword evidence="2" id="KW-1185">Reference proteome</keyword>
<protein>
    <recommendedName>
        <fullName evidence="3">Transposase and inactivated derivatives</fullName>
    </recommendedName>
</protein>
<dbReference type="Proteomes" id="UP001059610">
    <property type="component" value="Unassembled WGS sequence"/>
</dbReference>
<organism evidence="1 2">
    <name type="scientific">Pragia fontium</name>
    <dbReference type="NCBI Taxonomy" id="82985"/>
    <lineage>
        <taxon>Bacteria</taxon>
        <taxon>Pseudomonadati</taxon>
        <taxon>Pseudomonadota</taxon>
        <taxon>Gammaproteobacteria</taxon>
        <taxon>Enterobacterales</taxon>
        <taxon>Budviciaceae</taxon>
        <taxon>Pragia</taxon>
    </lineage>
</organism>
<sequence>MADFINLKIEGFNKMRVNKTPCRFCGEVEGVRKHGSGKSTKIQRYYCTHCAKTFQAKYIYNIIQPDVSSSDVVNKTRYSSTNSVNSSTMMNN</sequence>
<name>A0ABQ5LH15_9GAMM</name>
<accession>A0ABQ5LH15</accession>
<reference evidence="1" key="1">
    <citation type="submission" date="2022-06" db="EMBL/GenBank/DDBJ databases">
        <title>Draft genome sequences of Pragia fontium str. JCM24417.</title>
        <authorList>
            <person name="Wakabayashi Y."/>
            <person name="Kojima K."/>
        </authorList>
    </citation>
    <scope>NUCLEOTIDE SEQUENCE</scope>
    <source>
        <strain evidence="1">JCM 24417</strain>
    </source>
</reference>
<comment type="caution">
    <text evidence="1">The sequence shown here is derived from an EMBL/GenBank/DDBJ whole genome shotgun (WGS) entry which is preliminary data.</text>
</comment>